<dbReference type="PANTHER" id="PTHR30290:SF62">
    <property type="entry name" value="OLIGOPEPTIDE ABC TRANSPORTER, PERIPLASMIC OLIGOPEPTIDE-BINDING PROTEIN"/>
    <property type="match status" value="1"/>
</dbReference>
<feature type="chain" id="PRO_5037471268" evidence="1">
    <location>
        <begin position="25"/>
        <end position="635"/>
    </location>
</feature>
<proteinExistence type="predicted"/>
<gene>
    <name evidence="3" type="ORF">GCM10011348_05860</name>
</gene>
<sequence>MKSIYNCSAAAMLLSMALYAPVSAAYNEAPALAEQVAAGTLPPLEQRLPQKPLQLDYEALGRKVGQYGGKLSMLMGKEKDTRRMTVYGYARLVGYSEQLELVPDILESVEVDHERVFTLHLREGHRWSDGEPFTSEDFRYWWEDVANNEQLYPVGPPALLKVNGRFPTVTFPDATTVRYEWQDPNPDFLASLAAAAPLYIYAPAHYMKQFHEKYADAGELAQRVEQQHKRDWSALHTSLGRLYRNDNPDLPVLQPWHQTTASPSSRYLFERNPYFHRVDPEGNQLPYIDSIVMGITESKLIPAKAATGETDLQAQYLRFSDYTLLKRNAPDYGFRVALWQIAKGAHQALFPNLNHEDPAWRELFRDVRFRRALSLAINRAEINRVIYYGMAVTGQNTLLPRSPLYKPEYRERWAEFDIDKANALLDDIGLTDRDNAGIRKLPDGRSLEIIVETFDGTSEQADVLQLIADSWRQIGVQLHIKPSNLDNVRRRVYAGEAQMTISSGLENGIATVANSPYELAPVKQEYYQWPKFGQYYETNGAAGSPIDMPEAKHLMELLGSWYGAESEQGRREAWQQMLDVHADNVFSIGILAGVMQPIAIDSQLQNVPDEGIWNWDPGAHFGLYSPDTFWLKPEP</sequence>
<dbReference type="InterPro" id="IPR000914">
    <property type="entry name" value="SBP_5_dom"/>
</dbReference>
<evidence type="ECO:0000256" key="1">
    <source>
        <dbReference type="SAM" id="SignalP"/>
    </source>
</evidence>
<accession>A0A917Z7C0</accession>
<evidence type="ECO:0000313" key="3">
    <source>
        <dbReference type="EMBL" id="GGO77088.1"/>
    </source>
</evidence>
<keyword evidence="4" id="KW-1185">Reference proteome</keyword>
<feature type="domain" description="Solute-binding protein family 5" evidence="2">
    <location>
        <begin position="100"/>
        <end position="504"/>
    </location>
</feature>
<dbReference type="GO" id="GO:1904680">
    <property type="term" value="F:peptide transmembrane transporter activity"/>
    <property type="evidence" value="ECO:0007669"/>
    <property type="project" value="TreeGrafter"/>
</dbReference>
<dbReference type="SUPFAM" id="SSF53850">
    <property type="entry name" value="Periplasmic binding protein-like II"/>
    <property type="match status" value="1"/>
</dbReference>
<dbReference type="InterPro" id="IPR039424">
    <property type="entry name" value="SBP_5"/>
</dbReference>
<name>A0A917Z7C0_9GAMM</name>
<dbReference type="Pfam" id="PF00496">
    <property type="entry name" value="SBP_bac_5"/>
    <property type="match status" value="1"/>
</dbReference>
<dbReference type="GO" id="GO:0015833">
    <property type="term" value="P:peptide transport"/>
    <property type="evidence" value="ECO:0007669"/>
    <property type="project" value="TreeGrafter"/>
</dbReference>
<keyword evidence="1" id="KW-0732">Signal</keyword>
<dbReference type="AlphaFoldDB" id="A0A917Z7C0"/>
<reference evidence="3 4" key="1">
    <citation type="journal article" date="2014" name="Int. J. Syst. Evol. Microbiol.">
        <title>Complete genome sequence of Corynebacterium casei LMG S-19264T (=DSM 44701T), isolated from a smear-ripened cheese.</title>
        <authorList>
            <consortium name="US DOE Joint Genome Institute (JGI-PGF)"/>
            <person name="Walter F."/>
            <person name="Albersmeier A."/>
            <person name="Kalinowski J."/>
            <person name="Ruckert C."/>
        </authorList>
    </citation>
    <scope>NUCLEOTIDE SEQUENCE [LARGE SCALE GENOMIC DNA]</scope>
    <source>
        <strain evidence="3 4">CGMCC 1.7286</strain>
    </source>
</reference>
<dbReference type="EMBL" id="BMLT01000001">
    <property type="protein sequence ID" value="GGO77088.1"/>
    <property type="molecule type" value="Genomic_DNA"/>
</dbReference>
<protein>
    <submittedName>
        <fullName evidence="3">Peptide ABC transporter substrate-binding protein</fullName>
    </submittedName>
</protein>
<dbReference type="Proteomes" id="UP000599578">
    <property type="component" value="Unassembled WGS sequence"/>
</dbReference>
<dbReference type="CDD" id="cd08500">
    <property type="entry name" value="PBP2_NikA_DppA_OppA_like_4"/>
    <property type="match status" value="1"/>
</dbReference>
<dbReference type="PANTHER" id="PTHR30290">
    <property type="entry name" value="PERIPLASMIC BINDING COMPONENT OF ABC TRANSPORTER"/>
    <property type="match status" value="1"/>
</dbReference>
<dbReference type="Gene3D" id="3.10.105.10">
    <property type="entry name" value="Dipeptide-binding Protein, Domain 3"/>
    <property type="match status" value="1"/>
</dbReference>
<organism evidence="3 4">
    <name type="scientific">Marinobacterium nitratireducens</name>
    <dbReference type="NCBI Taxonomy" id="518897"/>
    <lineage>
        <taxon>Bacteria</taxon>
        <taxon>Pseudomonadati</taxon>
        <taxon>Pseudomonadota</taxon>
        <taxon>Gammaproteobacteria</taxon>
        <taxon>Oceanospirillales</taxon>
        <taxon>Oceanospirillaceae</taxon>
        <taxon>Marinobacterium</taxon>
    </lineage>
</organism>
<feature type="signal peptide" evidence="1">
    <location>
        <begin position="1"/>
        <end position="24"/>
    </location>
</feature>
<evidence type="ECO:0000259" key="2">
    <source>
        <dbReference type="Pfam" id="PF00496"/>
    </source>
</evidence>
<dbReference type="Gene3D" id="3.40.190.10">
    <property type="entry name" value="Periplasmic binding protein-like II"/>
    <property type="match status" value="1"/>
</dbReference>
<comment type="caution">
    <text evidence="3">The sequence shown here is derived from an EMBL/GenBank/DDBJ whole genome shotgun (WGS) entry which is preliminary data.</text>
</comment>
<dbReference type="RefSeq" id="WP_188858103.1">
    <property type="nucleotide sequence ID" value="NZ_BMLT01000001.1"/>
</dbReference>
<evidence type="ECO:0000313" key="4">
    <source>
        <dbReference type="Proteomes" id="UP000599578"/>
    </source>
</evidence>